<protein>
    <submittedName>
        <fullName evidence="1">Winged helix DNA-binding domain-containing protein</fullName>
    </submittedName>
</protein>
<evidence type="ECO:0000313" key="2">
    <source>
        <dbReference type="Proteomes" id="UP001147653"/>
    </source>
</evidence>
<gene>
    <name evidence="1" type="ORF">OJ997_02470</name>
</gene>
<evidence type="ECO:0000313" key="1">
    <source>
        <dbReference type="EMBL" id="MDA0179146.1"/>
    </source>
</evidence>
<dbReference type="Pfam" id="PF06224">
    <property type="entry name" value="AlkZ-like"/>
    <property type="match status" value="1"/>
</dbReference>
<reference evidence="1" key="1">
    <citation type="submission" date="2022-10" db="EMBL/GenBank/DDBJ databases">
        <title>The WGS of Solirubrobacter phytolaccae KCTC 29190.</title>
        <authorList>
            <person name="Jiang Z."/>
        </authorList>
    </citation>
    <scope>NUCLEOTIDE SEQUENCE</scope>
    <source>
        <strain evidence="1">KCTC 29190</strain>
    </source>
</reference>
<dbReference type="PANTHER" id="PTHR38479">
    <property type="entry name" value="LMO0824 PROTEIN"/>
    <property type="match status" value="1"/>
</dbReference>
<organism evidence="1 2">
    <name type="scientific">Solirubrobacter phytolaccae</name>
    <dbReference type="NCBI Taxonomy" id="1404360"/>
    <lineage>
        <taxon>Bacteria</taxon>
        <taxon>Bacillati</taxon>
        <taxon>Actinomycetota</taxon>
        <taxon>Thermoleophilia</taxon>
        <taxon>Solirubrobacterales</taxon>
        <taxon>Solirubrobacteraceae</taxon>
        <taxon>Solirubrobacter</taxon>
    </lineage>
</organism>
<dbReference type="EMBL" id="JAPDDP010000003">
    <property type="protein sequence ID" value="MDA0179146.1"/>
    <property type="molecule type" value="Genomic_DNA"/>
</dbReference>
<dbReference type="AlphaFoldDB" id="A0A9X3N452"/>
<proteinExistence type="predicted"/>
<comment type="caution">
    <text evidence="1">The sequence shown here is derived from an EMBL/GenBank/DDBJ whole genome shotgun (WGS) entry which is preliminary data.</text>
</comment>
<name>A0A9X3N452_9ACTN</name>
<accession>A0A9X3N452</accession>
<keyword evidence="2" id="KW-1185">Reference proteome</keyword>
<dbReference type="GO" id="GO:0003677">
    <property type="term" value="F:DNA binding"/>
    <property type="evidence" value="ECO:0007669"/>
    <property type="project" value="UniProtKB-KW"/>
</dbReference>
<keyword evidence="1" id="KW-0238">DNA-binding</keyword>
<dbReference type="Proteomes" id="UP001147653">
    <property type="component" value="Unassembled WGS sequence"/>
</dbReference>
<dbReference type="RefSeq" id="WP_270023411.1">
    <property type="nucleotide sequence ID" value="NZ_JAPDDP010000003.1"/>
</dbReference>
<dbReference type="PANTHER" id="PTHR38479:SF2">
    <property type="entry name" value="WINGED HELIX DNA-BINDING DOMAIN-CONTAINING PROTEIN"/>
    <property type="match status" value="1"/>
</dbReference>
<dbReference type="InterPro" id="IPR009351">
    <property type="entry name" value="AlkZ-like"/>
</dbReference>
<sequence length="320" mass="34459">MLDVLRSWAVQDSPPGAAVAALVARTDLEVGALDRALYEERTAVALYNARSATAIVPADEVAAYATAQLPEGDDQLGPLFKNAAPEGGYADAFALATDAISDALDGRALSRDDLHEALRQRLPEALLPWCEGCQSHHARRGLLIIAGLRGRLCLSGRVGRQPEFARTDQLIGWDAPAREEAGKALVDRYRRQYGASSATEFAQWSGLAPAHARELWALSRVKGGVEQLDGVRLLAPGDPQLQRRDREAFIEDAAWRKKVWAASGGAGVVTEDGQVVALWRARKKGKKLEVTVEGAEIDVTEQAEGLAPHRGCVTAVIQFA</sequence>